<evidence type="ECO:0000256" key="3">
    <source>
        <dbReference type="SAM" id="Coils"/>
    </source>
</evidence>
<gene>
    <name evidence="5" type="ORF">CROS1456_LOCUS3651</name>
    <name evidence="6" type="ORF">CROS1456_LOCUS3652</name>
    <name evidence="7" type="ORF">HKI87_02g16790</name>
</gene>
<organism evidence="6">
    <name type="scientific">Chloropicon roscoffensis</name>
    <dbReference type="NCBI Taxonomy" id="1461544"/>
    <lineage>
        <taxon>Eukaryota</taxon>
        <taxon>Viridiplantae</taxon>
        <taxon>Chlorophyta</taxon>
        <taxon>Chloropicophyceae</taxon>
        <taxon>Chloropicales</taxon>
        <taxon>Chloropicaceae</taxon>
        <taxon>Chloropicon</taxon>
    </lineage>
</organism>
<dbReference type="GO" id="GO:0003723">
    <property type="term" value="F:RNA binding"/>
    <property type="evidence" value="ECO:0007669"/>
    <property type="project" value="UniProtKB-UniRule"/>
</dbReference>
<dbReference type="GO" id="GO:0032545">
    <property type="term" value="C:CURI complex"/>
    <property type="evidence" value="ECO:0007669"/>
    <property type="project" value="TreeGrafter"/>
</dbReference>
<evidence type="ECO:0000313" key="5">
    <source>
        <dbReference type="EMBL" id="CAE0190561.1"/>
    </source>
</evidence>
<evidence type="ECO:0000313" key="7">
    <source>
        <dbReference type="EMBL" id="WZN60151.1"/>
    </source>
</evidence>
<dbReference type="Gene3D" id="6.10.250.1770">
    <property type="match status" value="1"/>
</dbReference>
<dbReference type="InterPro" id="IPR035979">
    <property type="entry name" value="RBD_domain_sf"/>
</dbReference>
<dbReference type="GO" id="GO:0034456">
    <property type="term" value="C:UTP-C complex"/>
    <property type="evidence" value="ECO:0007669"/>
    <property type="project" value="TreeGrafter"/>
</dbReference>
<feature type="domain" description="RRM" evidence="4">
    <location>
        <begin position="56"/>
        <end position="155"/>
    </location>
</feature>
<dbReference type="Pfam" id="PF12923">
    <property type="entry name" value="RRP7"/>
    <property type="match status" value="1"/>
</dbReference>
<name>A0A7S3FMU7_9CHLO</name>
<keyword evidence="3" id="KW-0175">Coiled coil</keyword>
<feature type="coiled-coil region" evidence="3">
    <location>
        <begin position="228"/>
        <end position="255"/>
    </location>
</feature>
<dbReference type="InterPro" id="IPR012677">
    <property type="entry name" value="Nucleotide-bd_a/b_plait_sf"/>
</dbReference>
<dbReference type="AlphaFoldDB" id="A0A7S3FMU7"/>
<dbReference type="EMBL" id="HBHZ01004714">
    <property type="protein sequence ID" value="CAE0190561.1"/>
    <property type="molecule type" value="Transcribed_RNA"/>
</dbReference>
<dbReference type="EMBL" id="CP151502">
    <property type="protein sequence ID" value="WZN60151.1"/>
    <property type="molecule type" value="Genomic_DNA"/>
</dbReference>
<dbReference type="InterPro" id="IPR000504">
    <property type="entry name" value="RRM_dom"/>
</dbReference>
<evidence type="ECO:0000313" key="6">
    <source>
        <dbReference type="EMBL" id="CAE0190562.1"/>
    </source>
</evidence>
<reference evidence="7 8" key="2">
    <citation type="submission" date="2024-03" db="EMBL/GenBank/DDBJ databases">
        <title>Complete genome sequence of the green alga Chloropicon roscoffensis RCC1871.</title>
        <authorList>
            <person name="Lemieux C."/>
            <person name="Pombert J.-F."/>
            <person name="Otis C."/>
            <person name="Turmel M."/>
        </authorList>
    </citation>
    <scope>NUCLEOTIDE SEQUENCE [LARGE SCALE GENOMIC DNA]</scope>
    <source>
        <strain evidence="7 8">RCC1871</strain>
    </source>
</reference>
<dbReference type="InterPro" id="IPR040446">
    <property type="entry name" value="RRP7"/>
</dbReference>
<dbReference type="Pfam" id="PF00076">
    <property type="entry name" value="RRM_1"/>
    <property type="match status" value="1"/>
</dbReference>
<comment type="similarity">
    <text evidence="1">Belongs to the RRP7 family.</text>
</comment>
<dbReference type="GO" id="GO:0006364">
    <property type="term" value="P:rRNA processing"/>
    <property type="evidence" value="ECO:0007669"/>
    <property type="project" value="TreeGrafter"/>
</dbReference>
<evidence type="ECO:0000256" key="2">
    <source>
        <dbReference type="PROSITE-ProRule" id="PRU00176"/>
    </source>
</evidence>
<protein>
    <submittedName>
        <fullName evidence="7">Ribosomal RNA-processing protein</fullName>
    </submittedName>
</protein>
<reference evidence="6" key="1">
    <citation type="submission" date="2021-01" db="EMBL/GenBank/DDBJ databases">
        <authorList>
            <person name="Corre E."/>
            <person name="Pelletier E."/>
            <person name="Niang G."/>
            <person name="Scheremetjew M."/>
            <person name="Finn R."/>
            <person name="Kale V."/>
            <person name="Holt S."/>
            <person name="Cochrane G."/>
            <person name="Meng A."/>
            <person name="Brown T."/>
            <person name="Cohen L."/>
        </authorList>
    </citation>
    <scope>NUCLEOTIDE SEQUENCE</scope>
    <source>
        <strain evidence="6">RCC1871</strain>
    </source>
</reference>
<dbReference type="PROSITE" id="PS50102">
    <property type="entry name" value="RRM"/>
    <property type="match status" value="1"/>
</dbReference>
<keyword evidence="2" id="KW-0694">RNA-binding</keyword>
<dbReference type="EMBL" id="HBHZ01004715">
    <property type="protein sequence ID" value="CAE0190562.1"/>
    <property type="molecule type" value="Transcribed_RNA"/>
</dbReference>
<keyword evidence="8" id="KW-1185">Reference proteome</keyword>
<sequence>MAKKRRTGKGEGEGVAHLKVRLGPSSFYRTIVARGVPKSDASSAIATATETDRRERTVVLAGVPAGASVDGLKSAFSAFGAVEGCVIHKDRSKGTAIVVFERVKSRDAVLSERAERASLCLGDEDGPRREGAFGLLLDYRRERPGNAVLLQRANDYIEHREAEEDAERRAREAAAAGDGWTVVTTRKGARHKNQDGTGVNLGAVSKVKAEANRKEAFLHQGFYHFQRREQRRNEILELQDKFKEDKRRIAELRGKRKFNPYHQL</sequence>
<evidence type="ECO:0000256" key="1">
    <source>
        <dbReference type="ARBA" id="ARBA00006110"/>
    </source>
</evidence>
<evidence type="ECO:0000313" key="8">
    <source>
        <dbReference type="Proteomes" id="UP001472866"/>
    </source>
</evidence>
<dbReference type="GO" id="GO:0000028">
    <property type="term" value="P:ribosomal small subunit assembly"/>
    <property type="evidence" value="ECO:0007669"/>
    <property type="project" value="TreeGrafter"/>
</dbReference>
<dbReference type="Gene3D" id="3.30.70.330">
    <property type="match status" value="1"/>
</dbReference>
<accession>A0A7S3FMU7</accession>
<dbReference type="PANTHER" id="PTHR13191">
    <property type="entry name" value="RIBOSOMAL RNA PROCESSING PROTEIN 7-RELATED"/>
    <property type="match status" value="1"/>
</dbReference>
<proteinExistence type="inferred from homology"/>
<evidence type="ECO:0000259" key="4">
    <source>
        <dbReference type="PROSITE" id="PS50102"/>
    </source>
</evidence>
<dbReference type="InterPro" id="IPR024326">
    <property type="entry name" value="RRP7_C"/>
</dbReference>
<dbReference type="PANTHER" id="PTHR13191:SF0">
    <property type="entry name" value="RIBOSOMAL RNA-PROCESSING PROTEIN 7 HOMOLOG A-RELATED"/>
    <property type="match status" value="1"/>
</dbReference>
<dbReference type="SUPFAM" id="SSF54928">
    <property type="entry name" value="RNA-binding domain, RBD"/>
    <property type="match status" value="1"/>
</dbReference>
<dbReference type="Proteomes" id="UP001472866">
    <property type="component" value="Chromosome 02"/>
</dbReference>